<keyword evidence="4" id="KW-1185">Reference proteome</keyword>
<evidence type="ECO:0000313" key="4">
    <source>
        <dbReference type="Proteomes" id="UP001156881"/>
    </source>
</evidence>
<keyword evidence="2" id="KW-0808">Transferase</keyword>
<evidence type="ECO:0000313" key="3">
    <source>
        <dbReference type="Proteomes" id="UP000517759"/>
    </source>
</evidence>
<dbReference type="SUPFAM" id="SSF53335">
    <property type="entry name" value="S-adenosyl-L-methionine-dependent methyltransferases"/>
    <property type="match status" value="1"/>
</dbReference>
<reference evidence="1" key="1">
    <citation type="journal article" date="2014" name="Int. J. Syst. Evol. Microbiol.">
        <title>Complete genome of a new Firmicutes species belonging to the dominant human colonic microbiota ('Ruminococcus bicirculans') reveals two chromosomes and a selective capacity to utilize plant glucans.</title>
        <authorList>
            <consortium name="NISC Comparative Sequencing Program"/>
            <person name="Wegmann U."/>
            <person name="Louis P."/>
            <person name="Goesmann A."/>
            <person name="Henrissat B."/>
            <person name="Duncan S.H."/>
            <person name="Flint H.J."/>
        </authorList>
    </citation>
    <scope>NUCLEOTIDE SEQUENCE</scope>
    <source>
        <strain evidence="1">NBRC 107710</strain>
    </source>
</reference>
<sequence length="265" mass="29265">MAVGSGSILSDGPETWGAPQSLRNCVGADQIVPRAADAWTSLKPSLERVISEAKVRRVLEIGGGRHPFFTVAEAERLGFDLTVNDLDAEELSHAPGEFGRLVLDIAGDLDGSGVERGVYDLIFSRMVFEHVRDAEKAWSNVHTLLAPGGIGFAFVPTLFSPPFVINRAMPEALTSRVLRLIDRTRNPDEIPKFPAFYQACRASETALAPMLTRIGFSEVCVVPFFGTPYFPAVPVLKHIASAFDRWVERRDWRIFASYAYIVARK</sequence>
<reference evidence="2 3" key="3">
    <citation type="submission" date="2020-08" db="EMBL/GenBank/DDBJ databases">
        <title>Genomic Encyclopedia of Type Strains, Phase IV (KMG-IV): sequencing the most valuable type-strain genomes for metagenomic binning, comparative biology and taxonomic classification.</title>
        <authorList>
            <person name="Goeker M."/>
        </authorList>
    </citation>
    <scope>NUCLEOTIDE SEQUENCE [LARGE SCALE GENOMIC DNA]</scope>
    <source>
        <strain evidence="2 3">DSM 24105</strain>
    </source>
</reference>
<dbReference type="InterPro" id="IPR029063">
    <property type="entry name" value="SAM-dependent_MTases_sf"/>
</dbReference>
<organism evidence="2 3">
    <name type="scientific">Methylobacterium brachythecii</name>
    <dbReference type="NCBI Taxonomy" id="1176177"/>
    <lineage>
        <taxon>Bacteria</taxon>
        <taxon>Pseudomonadati</taxon>
        <taxon>Pseudomonadota</taxon>
        <taxon>Alphaproteobacteria</taxon>
        <taxon>Hyphomicrobiales</taxon>
        <taxon>Methylobacteriaceae</taxon>
        <taxon>Methylobacterium</taxon>
    </lineage>
</organism>
<evidence type="ECO:0000313" key="2">
    <source>
        <dbReference type="EMBL" id="MBB3903937.1"/>
    </source>
</evidence>
<keyword evidence="2" id="KW-0489">Methyltransferase</keyword>
<dbReference type="EMBL" id="BSPG01000002">
    <property type="protein sequence ID" value="GLS42684.1"/>
    <property type="molecule type" value="Genomic_DNA"/>
</dbReference>
<reference evidence="1" key="4">
    <citation type="submission" date="2023-01" db="EMBL/GenBank/DDBJ databases">
        <title>Draft genome sequence of Methylobacterium brachythecii strain NBRC 107710.</title>
        <authorList>
            <person name="Sun Q."/>
            <person name="Mori K."/>
        </authorList>
    </citation>
    <scope>NUCLEOTIDE SEQUENCE</scope>
    <source>
        <strain evidence="1">NBRC 107710</strain>
    </source>
</reference>
<gene>
    <name evidence="1" type="ORF">GCM10007884_06690</name>
    <name evidence="2" type="ORF">GGR33_003451</name>
</gene>
<dbReference type="AlphaFoldDB" id="A0A7W6F7Z0"/>
<dbReference type="Proteomes" id="UP000517759">
    <property type="component" value="Unassembled WGS sequence"/>
</dbReference>
<protein>
    <submittedName>
        <fullName evidence="2">SAM-dependent methyltransferase</fullName>
    </submittedName>
</protein>
<dbReference type="GO" id="GO:0008168">
    <property type="term" value="F:methyltransferase activity"/>
    <property type="evidence" value="ECO:0007669"/>
    <property type="project" value="UniProtKB-KW"/>
</dbReference>
<proteinExistence type="predicted"/>
<dbReference type="Gene3D" id="3.40.50.150">
    <property type="entry name" value="Vaccinia Virus protein VP39"/>
    <property type="match status" value="1"/>
</dbReference>
<dbReference type="GO" id="GO:0032259">
    <property type="term" value="P:methylation"/>
    <property type="evidence" value="ECO:0007669"/>
    <property type="project" value="UniProtKB-KW"/>
</dbReference>
<dbReference type="Proteomes" id="UP001156881">
    <property type="component" value="Unassembled WGS sequence"/>
</dbReference>
<dbReference type="Pfam" id="PF13489">
    <property type="entry name" value="Methyltransf_23"/>
    <property type="match status" value="1"/>
</dbReference>
<dbReference type="RefSeq" id="WP_183507338.1">
    <property type="nucleotide sequence ID" value="NZ_BSPG01000002.1"/>
</dbReference>
<dbReference type="EMBL" id="JACIDN010000006">
    <property type="protein sequence ID" value="MBB3903937.1"/>
    <property type="molecule type" value="Genomic_DNA"/>
</dbReference>
<reference evidence="4" key="2">
    <citation type="journal article" date="2019" name="Int. J. Syst. Evol. Microbiol.">
        <title>The Global Catalogue of Microorganisms (GCM) 10K type strain sequencing project: providing services to taxonomists for standard genome sequencing and annotation.</title>
        <authorList>
            <consortium name="The Broad Institute Genomics Platform"/>
            <consortium name="The Broad Institute Genome Sequencing Center for Infectious Disease"/>
            <person name="Wu L."/>
            <person name="Ma J."/>
        </authorList>
    </citation>
    <scope>NUCLEOTIDE SEQUENCE [LARGE SCALE GENOMIC DNA]</scope>
    <source>
        <strain evidence="4">NBRC 107710</strain>
    </source>
</reference>
<dbReference type="CDD" id="cd02440">
    <property type="entry name" value="AdoMet_MTases"/>
    <property type="match status" value="1"/>
</dbReference>
<evidence type="ECO:0000313" key="1">
    <source>
        <dbReference type="EMBL" id="GLS42684.1"/>
    </source>
</evidence>
<accession>A0A7W6F7Z0</accession>
<comment type="caution">
    <text evidence="2">The sequence shown here is derived from an EMBL/GenBank/DDBJ whole genome shotgun (WGS) entry which is preliminary data.</text>
</comment>
<name>A0A7W6F7Z0_9HYPH</name>